<feature type="binding site" evidence="6">
    <location>
        <begin position="42"/>
        <end position="44"/>
    </location>
    <ligand>
        <name>S-adenosyl-L-methionine</name>
        <dbReference type="ChEBI" id="CHEBI:59789"/>
    </ligand>
</feature>
<comment type="function">
    <text evidence="6">Specifically methylates the N4 position of cytidine in position 1402 (C1402) of 16S rRNA.</text>
</comment>
<feature type="binding site" evidence="6">
    <location>
        <position position="107"/>
    </location>
    <ligand>
        <name>S-adenosyl-L-methionine</name>
        <dbReference type="ChEBI" id="CHEBI:59789"/>
    </ligand>
</feature>
<keyword evidence="2 6" id="KW-0698">rRNA processing</keyword>
<proteinExistence type="inferred from homology"/>
<evidence type="ECO:0000256" key="1">
    <source>
        <dbReference type="ARBA" id="ARBA00010396"/>
    </source>
</evidence>
<feature type="binding site" evidence="6">
    <location>
        <position position="114"/>
    </location>
    <ligand>
        <name>S-adenosyl-L-methionine</name>
        <dbReference type="ChEBI" id="CHEBI:59789"/>
    </ligand>
</feature>
<feature type="binding site" evidence="6">
    <location>
        <position position="86"/>
    </location>
    <ligand>
        <name>S-adenosyl-L-methionine</name>
        <dbReference type="ChEBI" id="CHEBI:59789"/>
    </ligand>
</feature>
<dbReference type="RefSeq" id="WP_163968443.1">
    <property type="nucleotide sequence ID" value="NZ_JAAIVB010000080.1"/>
</dbReference>
<keyword evidence="4 6" id="KW-0808">Transferase</keyword>
<evidence type="ECO:0000256" key="2">
    <source>
        <dbReference type="ARBA" id="ARBA00022552"/>
    </source>
</evidence>
<dbReference type="GO" id="GO:0005737">
    <property type="term" value="C:cytoplasm"/>
    <property type="evidence" value="ECO:0007669"/>
    <property type="project" value="UniProtKB-SubCell"/>
</dbReference>
<dbReference type="PIRSF" id="PIRSF004486">
    <property type="entry name" value="MraW"/>
    <property type="match status" value="1"/>
</dbReference>
<dbReference type="AlphaFoldDB" id="A0A6B3SUW3"/>
<comment type="catalytic activity">
    <reaction evidence="6">
        <text>cytidine(1402) in 16S rRNA + S-adenosyl-L-methionine = N(4)-methylcytidine(1402) in 16S rRNA + S-adenosyl-L-homocysteine + H(+)</text>
        <dbReference type="Rhea" id="RHEA:42928"/>
        <dbReference type="Rhea" id="RHEA-COMP:10286"/>
        <dbReference type="Rhea" id="RHEA-COMP:10287"/>
        <dbReference type="ChEBI" id="CHEBI:15378"/>
        <dbReference type="ChEBI" id="CHEBI:57856"/>
        <dbReference type="ChEBI" id="CHEBI:59789"/>
        <dbReference type="ChEBI" id="CHEBI:74506"/>
        <dbReference type="ChEBI" id="CHEBI:82748"/>
        <dbReference type="EC" id="2.1.1.199"/>
    </reaction>
</comment>
<evidence type="ECO:0000313" key="8">
    <source>
        <dbReference type="Proteomes" id="UP000482155"/>
    </source>
</evidence>
<evidence type="ECO:0000256" key="6">
    <source>
        <dbReference type="HAMAP-Rule" id="MF_01007"/>
    </source>
</evidence>
<dbReference type="GO" id="GO:0071424">
    <property type="term" value="F:rRNA (cytosine-N4-)-methyltransferase activity"/>
    <property type="evidence" value="ECO:0007669"/>
    <property type="project" value="UniProtKB-UniRule"/>
</dbReference>
<keyword evidence="3 6" id="KW-0489">Methyltransferase</keyword>
<organism evidence="7 8">
    <name type="scientific">Noviherbaspirillum galbum</name>
    <dbReference type="NCBI Taxonomy" id="2709383"/>
    <lineage>
        <taxon>Bacteria</taxon>
        <taxon>Pseudomonadati</taxon>
        <taxon>Pseudomonadota</taxon>
        <taxon>Betaproteobacteria</taxon>
        <taxon>Burkholderiales</taxon>
        <taxon>Oxalobacteraceae</taxon>
        <taxon>Noviherbaspirillum</taxon>
    </lineage>
</organism>
<dbReference type="EMBL" id="JAAIVB010000080">
    <property type="protein sequence ID" value="NEX64507.1"/>
    <property type="molecule type" value="Genomic_DNA"/>
</dbReference>
<feature type="binding site" evidence="6">
    <location>
        <position position="62"/>
    </location>
    <ligand>
        <name>S-adenosyl-L-methionine</name>
        <dbReference type="ChEBI" id="CHEBI:59789"/>
    </ligand>
</feature>
<dbReference type="Pfam" id="PF01795">
    <property type="entry name" value="Methyltransf_5"/>
    <property type="match status" value="1"/>
</dbReference>
<dbReference type="SUPFAM" id="SSF81799">
    <property type="entry name" value="Putative methyltransferase TM0872, insert domain"/>
    <property type="match status" value="1"/>
</dbReference>
<name>A0A6B3SUW3_9BURK</name>
<protein>
    <recommendedName>
        <fullName evidence="6">Ribosomal RNA small subunit methyltransferase H</fullName>
        <ecNumber evidence="6">2.1.1.199</ecNumber>
    </recommendedName>
    <alternativeName>
        <fullName evidence="6">16S rRNA m(4)C1402 methyltransferase</fullName>
    </alternativeName>
    <alternativeName>
        <fullName evidence="6">rRNA (cytosine-N(4)-)-methyltransferase RsmH</fullName>
    </alternativeName>
</protein>
<comment type="subcellular location">
    <subcellularLocation>
        <location evidence="6">Cytoplasm</location>
    </subcellularLocation>
</comment>
<dbReference type="PANTHER" id="PTHR11265:SF0">
    <property type="entry name" value="12S RRNA N4-METHYLCYTIDINE METHYLTRANSFERASE"/>
    <property type="match status" value="1"/>
</dbReference>
<dbReference type="InterPro" id="IPR002903">
    <property type="entry name" value="RsmH"/>
</dbReference>
<dbReference type="Proteomes" id="UP000482155">
    <property type="component" value="Unassembled WGS sequence"/>
</dbReference>
<dbReference type="HAMAP" id="MF_01007">
    <property type="entry name" value="16SrRNA_methyltr_H"/>
    <property type="match status" value="1"/>
</dbReference>
<evidence type="ECO:0000256" key="4">
    <source>
        <dbReference type="ARBA" id="ARBA00022679"/>
    </source>
</evidence>
<dbReference type="PANTHER" id="PTHR11265">
    <property type="entry name" value="S-ADENOSYL-METHYLTRANSFERASE MRAW"/>
    <property type="match status" value="1"/>
</dbReference>
<dbReference type="SUPFAM" id="SSF53335">
    <property type="entry name" value="S-adenosyl-L-methionine-dependent methyltransferases"/>
    <property type="match status" value="1"/>
</dbReference>
<keyword evidence="6" id="KW-0963">Cytoplasm</keyword>
<evidence type="ECO:0000313" key="7">
    <source>
        <dbReference type="EMBL" id="NEX64507.1"/>
    </source>
</evidence>
<dbReference type="NCBIfam" id="TIGR00006">
    <property type="entry name" value="16S rRNA (cytosine(1402)-N(4))-methyltransferase RsmH"/>
    <property type="match status" value="1"/>
</dbReference>
<dbReference type="EC" id="2.1.1.199" evidence="6"/>
<comment type="similarity">
    <text evidence="1 6">Belongs to the methyltransferase superfamily. RsmH family.</text>
</comment>
<evidence type="ECO:0000256" key="3">
    <source>
        <dbReference type="ARBA" id="ARBA00022603"/>
    </source>
</evidence>
<gene>
    <name evidence="6 7" type="primary">rsmH</name>
    <name evidence="7" type="ORF">G3574_25795</name>
</gene>
<sequence length="321" mass="35364">MTEQAGPELQHRTVLLQEAVDALAIQGERTGGVYVDGTFGRGGHSRLILERLGPTGRLVAFDKDPQAIATAERIDDPRFEIVHDSFATMAQALQERGIARVDGILMDLGISSPQVDDAARGFSFRFDGPLDMRMDTTRGISAAQWLATETEQTIGKVIRDYGEERFAFQIAKAIAARRAIEPISGTRQLAEIVAHAVKTREKGKDPATRTFQAIRIYINKELEELEVGLAAALEKLSPQGRLAVISFHSLEDRIVKRFLAAKASAPQPDRRLPIRAVDLPRPDIRLIDRIKPSDEEVAANPRARSAIMRVAERLSATENAS</sequence>
<reference evidence="7 8" key="1">
    <citation type="submission" date="2020-02" db="EMBL/GenBank/DDBJ databases">
        <authorList>
            <person name="Kim M.K."/>
        </authorList>
    </citation>
    <scope>NUCLEOTIDE SEQUENCE [LARGE SCALE GENOMIC DNA]</scope>
    <source>
        <strain evidence="7 8">17J57-3</strain>
    </source>
</reference>
<dbReference type="InterPro" id="IPR023397">
    <property type="entry name" value="SAM-dep_MeTrfase_MraW_recog"/>
</dbReference>
<dbReference type="GO" id="GO:0070475">
    <property type="term" value="P:rRNA base methylation"/>
    <property type="evidence" value="ECO:0007669"/>
    <property type="project" value="UniProtKB-UniRule"/>
</dbReference>
<dbReference type="Gene3D" id="1.10.150.170">
    <property type="entry name" value="Putative methyltransferase TM0872, insert domain"/>
    <property type="match status" value="1"/>
</dbReference>
<keyword evidence="8" id="KW-1185">Reference proteome</keyword>
<evidence type="ECO:0000256" key="5">
    <source>
        <dbReference type="ARBA" id="ARBA00022691"/>
    </source>
</evidence>
<dbReference type="InterPro" id="IPR029063">
    <property type="entry name" value="SAM-dependent_MTases_sf"/>
</dbReference>
<keyword evidence="5 6" id="KW-0949">S-adenosyl-L-methionine</keyword>
<accession>A0A6B3SUW3</accession>
<dbReference type="Gene3D" id="3.40.50.150">
    <property type="entry name" value="Vaccinia Virus protein VP39"/>
    <property type="match status" value="1"/>
</dbReference>
<comment type="caution">
    <text evidence="7">The sequence shown here is derived from an EMBL/GenBank/DDBJ whole genome shotgun (WGS) entry which is preliminary data.</text>
</comment>